<feature type="transmembrane region" description="Helical" evidence="9">
    <location>
        <begin position="140"/>
        <end position="160"/>
    </location>
</feature>
<dbReference type="InterPro" id="IPR000644">
    <property type="entry name" value="CBS_dom"/>
</dbReference>
<sequence length="428" mass="48934">MESQYLIYVLITLTFSAFFSGIEIAFISANKLQIELQNKQGLISGKILSNFMQKPGQFIGTTLIGNTLALVLYGIFMAYLLDPWIKDMLPDDFENPAAVLFIQTIISTIIVLVTAEFLPKSIFILNPNRMLSALSFPFQAIYIIMYPIVWFVVGLSRFFITKVLRLDYNEDKPVFKVTDLNSFIQNNLQHMDEDSKVEIDHKIFDNAVEFKTIKVRECMVPRTDIVAVDIEEDIDELKKAFAESGHSKIIVYKESIDDVIGYCHQLELFKKPKTIADILTNIIIVPESGLANELLIQFIKERKSLALVVDEFGGTSGIVSMEDIIEEIFGEIQDEYDNDDLVEQKISDIEYLMSARHEIDYLNEKYGWDLPYGEFETLAGFILSLTEDIPQKGQSITYESFTFTIASKQDHRIETLKIKINPNLKSNK</sequence>
<evidence type="ECO:0000256" key="2">
    <source>
        <dbReference type="ARBA" id="ARBA00022692"/>
    </source>
</evidence>
<proteinExistence type="predicted"/>
<feature type="transmembrane region" description="Helical" evidence="9">
    <location>
        <begin position="100"/>
        <end position="119"/>
    </location>
</feature>
<dbReference type="RefSeq" id="WP_106133058.1">
    <property type="nucleotide sequence ID" value="NZ_PVTR01000003.1"/>
</dbReference>
<dbReference type="EMBL" id="PVTR01000003">
    <property type="protein sequence ID" value="PRY89297.1"/>
    <property type="molecule type" value="Genomic_DNA"/>
</dbReference>
<evidence type="ECO:0000256" key="8">
    <source>
        <dbReference type="PROSITE-ProRule" id="PRU01193"/>
    </source>
</evidence>
<dbReference type="AlphaFoldDB" id="A0A2T0WRJ4"/>
<dbReference type="InterPro" id="IPR005170">
    <property type="entry name" value="Transptr-assoc_dom"/>
</dbReference>
<evidence type="ECO:0000256" key="3">
    <source>
        <dbReference type="ARBA" id="ARBA00022737"/>
    </source>
</evidence>
<evidence type="ECO:0000256" key="4">
    <source>
        <dbReference type="ARBA" id="ARBA00022989"/>
    </source>
</evidence>
<feature type="transmembrane region" description="Helical" evidence="9">
    <location>
        <begin position="6"/>
        <end position="29"/>
    </location>
</feature>
<organism evidence="12 13">
    <name type="scientific">Mongoliibacter ruber</name>
    <dbReference type="NCBI Taxonomy" id="1750599"/>
    <lineage>
        <taxon>Bacteria</taxon>
        <taxon>Pseudomonadati</taxon>
        <taxon>Bacteroidota</taxon>
        <taxon>Cytophagia</taxon>
        <taxon>Cytophagales</taxon>
        <taxon>Cyclobacteriaceae</taxon>
        <taxon>Mongoliibacter</taxon>
    </lineage>
</organism>
<evidence type="ECO:0000256" key="5">
    <source>
        <dbReference type="ARBA" id="ARBA00023122"/>
    </source>
</evidence>
<accession>A0A2T0WRJ4</accession>
<dbReference type="InterPro" id="IPR044751">
    <property type="entry name" value="Ion_transp-like_CBS"/>
</dbReference>
<comment type="subcellular location">
    <subcellularLocation>
        <location evidence="1">Membrane</location>
        <topology evidence="1">Multi-pass membrane protein</topology>
    </subcellularLocation>
</comment>
<dbReference type="InterPro" id="IPR002550">
    <property type="entry name" value="CNNM"/>
</dbReference>
<keyword evidence="4 8" id="KW-1133">Transmembrane helix</keyword>
<dbReference type="InterPro" id="IPR016169">
    <property type="entry name" value="FAD-bd_PCMH_sub2"/>
</dbReference>
<dbReference type="GO" id="GO:0005886">
    <property type="term" value="C:plasma membrane"/>
    <property type="evidence" value="ECO:0007669"/>
    <property type="project" value="TreeGrafter"/>
</dbReference>
<evidence type="ECO:0000259" key="11">
    <source>
        <dbReference type="PROSITE" id="PS51846"/>
    </source>
</evidence>
<keyword evidence="5 7" id="KW-0129">CBS domain</keyword>
<keyword evidence="3" id="KW-0677">Repeat</keyword>
<dbReference type="Pfam" id="PF01595">
    <property type="entry name" value="CNNM"/>
    <property type="match status" value="1"/>
</dbReference>
<keyword evidence="2 8" id="KW-0812">Transmembrane</keyword>
<dbReference type="PANTHER" id="PTHR22777:SF17">
    <property type="entry name" value="UPF0053 PROTEIN SLL0260"/>
    <property type="match status" value="1"/>
</dbReference>
<evidence type="ECO:0000256" key="6">
    <source>
        <dbReference type="ARBA" id="ARBA00023136"/>
    </source>
</evidence>
<dbReference type="PANTHER" id="PTHR22777">
    <property type="entry name" value="HEMOLYSIN-RELATED"/>
    <property type="match status" value="1"/>
</dbReference>
<dbReference type="Pfam" id="PF03471">
    <property type="entry name" value="CorC_HlyC"/>
    <property type="match status" value="1"/>
</dbReference>
<dbReference type="PROSITE" id="PS51846">
    <property type="entry name" value="CNNM"/>
    <property type="match status" value="1"/>
</dbReference>
<feature type="domain" description="CNNM transmembrane" evidence="11">
    <location>
        <begin position="1"/>
        <end position="157"/>
    </location>
</feature>
<keyword evidence="6 8" id="KW-0472">Membrane</keyword>
<evidence type="ECO:0000256" key="1">
    <source>
        <dbReference type="ARBA" id="ARBA00004141"/>
    </source>
</evidence>
<evidence type="ECO:0000256" key="9">
    <source>
        <dbReference type="SAM" id="Phobius"/>
    </source>
</evidence>
<dbReference type="Pfam" id="PF00571">
    <property type="entry name" value="CBS"/>
    <property type="match status" value="1"/>
</dbReference>
<gene>
    <name evidence="12" type="ORF">CLW00_103421</name>
</gene>
<evidence type="ECO:0000256" key="7">
    <source>
        <dbReference type="PROSITE-ProRule" id="PRU00703"/>
    </source>
</evidence>
<dbReference type="SMART" id="SM01091">
    <property type="entry name" value="CorC_HlyC"/>
    <property type="match status" value="1"/>
</dbReference>
<dbReference type="InterPro" id="IPR036318">
    <property type="entry name" value="FAD-bd_PCMH-like_sf"/>
</dbReference>
<dbReference type="CDD" id="cd04590">
    <property type="entry name" value="CBS_pair_CorC_HlyC_assoc"/>
    <property type="match status" value="1"/>
</dbReference>
<evidence type="ECO:0000313" key="12">
    <source>
        <dbReference type="EMBL" id="PRY89297.1"/>
    </source>
</evidence>
<dbReference type="Gene3D" id="3.10.580.10">
    <property type="entry name" value="CBS-domain"/>
    <property type="match status" value="1"/>
</dbReference>
<dbReference type="SUPFAM" id="SSF54631">
    <property type="entry name" value="CBS-domain pair"/>
    <property type="match status" value="1"/>
</dbReference>
<dbReference type="OrthoDB" id="9798188at2"/>
<dbReference type="GO" id="GO:0050660">
    <property type="term" value="F:flavin adenine dinucleotide binding"/>
    <property type="evidence" value="ECO:0007669"/>
    <property type="project" value="InterPro"/>
</dbReference>
<dbReference type="InterPro" id="IPR046342">
    <property type="entry name" value="CBS_dom_sf"/>
</dbReference>
<evidence type="ECO:0000313" key="13">
    <source>
        <dbReference type="Proteomes" id="UP000238157"/>
    </source>
</evidence>
<dbReference type="SUPFAM" id="SSF56176">
    <property type="entry name" value="FAD-binding/transporter-associated domain-like"/>
    <property type="match status" value="1"/>
</dbReference>
<keyword evidence="13" id="KW-1185">Reference proteome</keyword>
<comment type="caution">
    <text evidence="12">The sequence shown here is derived from an EMBL/GenBank/DDBJ whole genome shotgun (WGS) entry which is preliminary data.</text>
</comment>
<evidence type="ECO:0000259" key="10">
    <source>
        <dbReference type="PROSITE" id="PS51371"/>
    </source>
</evidence>
<dbReference type="Gene3D" id="3.30.465.10">
    <property type="match status" value="1"/>
</dbReference>
<reference evidence="12 13" key="1">
    <citation type="submission" date="2018-03" db="EMBL/GenBank/DDBJ databases">
        <title>Genomic Encyclopedia of Archaeal and Bacterial Type Strains, Phase II (KMG-II): from individual species to whole genera.</title>
        <authorList>
            <person name="Goeker M."/>
        </authorList>
    </citation>
    <scope>NUCLEOTIDE SEQUENCE [LARGE SCALE GENOMIC DNA]</scope>
    <source>
        <strain evidence="12 13">DSM 27929</strain>
    </source>
</reference>
<feature type="transmembrane region" description="Helical" evidence="9">
    <location>
        <begin position="58"/>
        <end position="80"/>
    </location>
</feature>
<dbReference type="PROSITE" id="PS51371">
    <property type="entry name" value="CBS"/>
    <property type="match status" value="1"/>
</dbReference>
<dbReference type="Proteomes" id="UP000238157">
    <property type="component" value="Unassembled WGS sequence"/>
</dbReference>
<feature type="domain" description="CBS" evidence="10">
    <location>
        <begin position="278"/>
        <end position="335"/>
    </location>
</feature>
<name>A0A2T0WRJ4_9BACT</name>
<protein>
    <submittedName>
        <fullName evidence="12">CBS domain containing-hemolysin-like protein</fullName>
    </submittedName>
</protein>